<keyword evidence="1" id="KW-0472">Membrane</keyword>
<dbReference type="Pfam" id="PF05050">
    <property type="entry name" value="Methyltransf_21"/>
    <property type="match status" value="1"/>
</dbReference>
<name>A0A9P1N4E4_9PELO</name>
<feature type="domain" description="Methyltransferase FkbM" evidence="2">
    <location>
        <begin position="148"/>
        <end position="345"/>
    </location>
</feature>
<protein>
    <recommendedName>
        <fullName evidence="2">Methyltransferase FkbM domain-containing protein</fullName>
    </recommendedName>
</protein>
<dbReference type="Proteomes" id="UP001152747">
    <property type="component" value="Unassembled WGS sequence"/>
</dbReference>
<dbReference type="PANTHER" id="PTHR22989">
    <property type="entry name" value="UNCHARACTERIZED DUF13 C.ELEGANS"/>
    <property type="match status" value="1"/>
</dbReference>
<evidence type="ECO:0000313" key="3">
    <source>
        <dbReference type="EMBL" id="CAI5450683.1"/>
    </source>
</evidence>
<dbReference type="EMBL" id="CANHGI010000005">
    <property type="protein sequence ID" value="CAI5450683.1"/>
    <property type="molecule type" value="Genomic_DNA"/>
</dbReference>
<gene>
    <name evidence="3" type="ORF">CAMP_LOCUS13320</name>
</gene>
<dbReference type="AlphaFoldDB" id="A0A9P1N4E4"/>
<organism evidence="3 4">
    <name type="scientific">Caenorhabditis angaria</name>
    <dbReference type="NCBI Taxonomy" id="860376"/>
    <lineage>
        <taxon>Eukaryota</taxon>
        <taxon>Metazoa</taxon>
        <taxon>Ecdysozoa</taxon>
        <taxon>Nematoda</taxon>
        <taxon>Chromadorea</taxon>
        <taxon>Rhabditida</taxon>
        <taxon>Rhabditina</taxon>
        <taxon>Rhabditomorpha</taxon>
        <taxon>Rhabditoidea</taxon>
        <taxon>Rhabditidae</taxon>
        <taxon>Peloderinae</taxon>
        <taxon>Caenorhabditis</taxon>
    </lineage>
</organism>
<proteinExistence type="predicted"/>
<evidence type="ECO:0000259" key="2">
    <source>
        <dbReference type="Pfam" id="PF05050"/>
    </source>
</evidence>
<sequence length="374" mass="43217">MHPKTKMTVLICLIFSISISLLFYYFNVSSSTKLASKLESEPIKLPPPIVELPNGTHKNLPAKQLIYRGELNSMDGVGYNFSDIDTTPFLKFHELNNLPNCDLSMDKLEPKTTSEKLLKGFHRCVDPIFENQLNPLDARNFSLKICDAIQKCDNIGEYKDVKIEALKNLHEIKWAILPKCKEDNVMVTLGIGHDVNAEVLLYRTLPKTKFYGADPIIEPNLQLYSSFGKFFPFALGDKAGMNRFKVLPNQNQKTRAYTYQDVTTIDLPYFFKNILNLTQIDFLWIDIEGGELTFMDHFHKGKQLDELGISVCQFNIELHPEFWPNGYEITHSFINQILKENRYIFLKPMTTTTGVYRLFFINVEDEKCVRKFLQ</sequence>
<evidence type="ECO:0000313" key="4">
    <source>
        <dbReference type="Proteomes" id="UP001152747"/>
    </source>
</evidence>
<keyword evidence="1" id="KW-1133">Transmembrane helix</keyword>
<keyword evidence="1" id="KW-0812">Transmembrane</keyword>
<comment type="caution">
    <text evidence="3">The sequence shown here is derived from an EMBL/GenBank/DDBJ whole genome shotgun (WGS) entry which is preliminary data.</text>
</comment>
<evidence type="ECO:0000256" key="1">
    <source>
        <dbReference type="SAM" id="Phobius"/>
    </source>
</evidence>
<keyword evidence="4" id="KW-1185">Reference proteome</keyword>
<dbReference type="PANTHER" id="PTHR22989:SF21">
    <property type="entry name" value="METHYLTRANSFERASE FKBM DOMAIN-CONTAINING PROTEIN"/>
    <property type="match status" value="1"/>
</dbReference>
<reference evidence="3" key="1">
    <citation type="submission" date="2022-11" db="EMBL/GenBank/DDBJ databases">
        <authorList>
            <person name="Kikuchi T."/>
        </authorList>
    </citation>
    <scope>NUCLEOTIDE SEQUENCE</scope>
    <source>
        <strain evidence="3">PS1010</strain>
    </source>
</reference>
<accession>A0A9P1N4E4</accession>
<dbReference type="InterPro" id="IPR006342">
    <property type="entry name" value="FkbM_mtfrase"/>
</dbReference>
<feature type="transmembrane region" description="Helical" evidence="1">
    <location>
        <begin position="7"/>
        <end position="26"/>
    </location>
</feature>